<dbReference type="Pfam" id="PF08975">
    <property type="entry name" value="2H-phosphodiest"/>
    <property type="match status" value="1"/>
</dbReference>
<dbReference type="STRING" id="356660.SAMN05444336_102100"/>
<keyword evidence="4" id="KW-1185">Reference proteome</keyword>
<dbReference type="SUPFAM" id="SSF55144">
    <property type="entry name" value="LigT-like"/>
    <property type="match status" value="1"/>
</dbReference>
<evidence type="ECO:0000256" key="1">
    <source>
        <dbReference type="SAM" id="MobiDB-lite"/>
    </source>
</evidence>
<dbReference type="AlphaFoldDB" id="A0A1H2VKH6"/>
<evidence type="ECO:0000313" key="3">
    <source>
        <dbReference type="EMBL" id="SDW68823.1"/>
    </source>
</evidence>
<dbReference type="EMBL" id="FNMZ01000002">
    <property type="protein sequence ID" value="SDW68823.1"/>
    <property type="molecule type" value="Genomic_DNA"/>
</dbReference>
<dbReference type="InterPro" id="IPR009097">
    <property type="entry name" value="Cyclic_Pdiesterase"/>
</dbReference>
<reference evidence="3 4" key="1">
    <citation type="submission" date="2016-10" db="EMBL/GenBank/DDBJ databases">
        <authorList>
            <person name="de Groot N.N."/>
        </authorList>
    </citation>
    <scope>NUCLEOTIDE SEQUENCE [LARGE SCALE GENOMIC DNA]</scope>
    <source>
        <strain evidence="3 4">DSM 17890</strain>
    </source>
</reference>
<name>A0A1H2VKH6_9RHOB</name>
<dbReference type="Gene3D" id="3.90.1140.10">
    <property type="entry name" value="Cyclic phosphodiesterase"/>
    <property type="match status" value="1"/>
</dbReference>
<organism evidence="3 4">
    <name type="scientific">Albimonas donghaensis</name>
    <dbReference type="NCBI Taxonomy" id="356660"/>
    <lineage>
        <taxon>Bacteria</taxon>
        <taxon>Pseudomonadati</taxon>
        <taxon>Pseudomonadota</taxon>
        <taxon>Alphaproteobacteria</taxon>
        <taxon>Rhodobacterales</taxon>
        <taxon>Paracoccaceae</taxon>
        <taxon>Albimonas</taxon>
    </lineage>
</organism>
<evidence type="ECO:0000313" key="4">
    <source>
        <dbReference type="Proteomes" id="UP000199118"/>
    </source>
</evidence>
<gene>
    <name evidence="3" type="ORF">SAMN05444336_102100</name>
</gene>
<accession>A0A1H2VKH6</accession>
<sequence>MSAAVSAAANARPAQPRLAPGMASSAGAHPPQWLGKRFDAEGRALPDGGATVIGHVRAPAAVAALGAVHDGLAAAGLSRFWAWLPASSFHMTQFDLILHNRREPERWPEGLSPDLPAPEADAAITDRLRGFETGEAFPFRMAVRGLYAAPGGLGVALEGETPAEDARLRAMRDRIAARAGLAHRPGHADYPFHISLAYLTAWPETGALAAETDAALDAAEAALIAALPVVEIGAPEVCVFDDMTAFRELFRLG</sequence>
<dbReference type="InterPro" id="IPR015069">
    <property type="entry name" value="2H-PEstase_DUF1868"/>
</dbReference>
<feature type="domain" description="DUF1868" evidence="2">
    <location>
        <begin position="37"/>
        <end position="147"/>
    </location>
</feature>
<evidence type="ECO:0000259" key="2">
    <source>
        <dbReference type="Pfam" id="PF08975"/>
    </source>
</evidence>
<dbReference type="Proteomes" id="UP000199118">
    <property type="component" value="Unassembled WGS sequence"/>
</dbReference>
<feature type="compositionally biased region" description="Low complexity" evidence="1">
    <location>
        <begin position="1"/>
        <end position="20"/>
    </location>
</feature>
<protein>
    <recommendedName>
        <fullName evidence="2">DUF1868 domain-containing protein</fullName>
    </recommendedName>
</protein>
<feature type="region of interest" description="Disordered" evidence="1">
    <location>
        <begin position="1"/>
        <end position="30"/>
    </location>
</feature>
<proteinExistence type="predicted"/>